<dbReference type="InterPro" id="IPR036388">
    <property type="entry name" value="WH-like_DNA-bd_sf"/>
</dbReference>
<dbReference type="InterPro" id="IPR042197">
    <property type="entry name" value="Apaf_helical"/>
</dbReference>
<dbReference type="GO" id="GO:0005524">
    <property type="term" value="F:ATP binding"/>
    <property type="evidence" value="ECO:0007669"/>
    <property type="project" value="UniProtKB-KW"/>
</dbReference>
<keyword evidence="15" id="KW-1185">Reference proteome</keyword>
<dbReference type="Gene3D" id="1.20.5.4130">
    <property type="match status" value="1"/>
</dbReference>
<evidence type="ECO:0000256" key="4">
    <source>
        <dbReference type="ARBA" id="ARBA00022490"/>
    </source>
</evidence>
<keyword evidence="8" id="KW-0547">Nucleotide-binding</keyword>
<evidence type="ECO:0000256" key="9">
    <source>
        <dbReference type="ARBA" id="ARBA00022821"/>
    </source>
</evidence>
<dbReference type="PANTHER" id="PTHR23155:SF1152">
    <property type="entry name" value="AAA+ ATPASE DOMAIN-CONTAINING PROTEIN"/>
    <property type="match status" value="1"/>
</dbReference>
<feature type="domain" description="Disease resistance R13L4/SHOC-2-like LRR" evidence="13">
    <location>
        <begin position="758"/>
        <end position="1007"/>
    </location>
</feature>
<dbReference type="FunFam" id="1.10.10.10:FF:000322">
    <property type="entry name" value="Probable disease resistance protein At1g63360"/>
    <property type="match status" value="1"/>
</dbReference>
<evidence type="ECO:0000313" key="14">
    <source>
        <dbReference type="EMBL" id="EYU20573.1"/>
    </source>
</evidence>
<dbReference type="Proteomes" id="UP000030748">
    <property type="component" value="Unassembled WGS sequence"/>
</dbReference>
<dbReference type="InterPro" id="IPR027417">
    <property type="entry name" value="P-loop_NTPase"/>
</dbReference>
<keyword evidence="4" id="KW-0963">Cytoplasm</keyword>
<dbReference type="Pfam" id="PF00931">
    <property type="entry name" value="NB-ARC"/>
    <property type="match status" value="1"/>
</dbReference>
<dbReference type="FunFam" id="3.40.50.300:FF:001091">
    <property type="entry name" value="Probable disease resistance protein At1g61300"/>
    <property type="match status" value="1"/>
</dbReference>
<dbReference type="GO" id="GO:0043531">
    <property type="term" value="F:ADP binding"/>
    <property type="evidence" value="ECO:0007669"/>
    <property type="project" value="InterPro"/>
</dbReference>
<dbReference type="Pfam" id="PF23598">
    <property type="entry name" value="LRR_14"/>
    <property type="match status" value="1"/>
</dbReference>
<proteinExistence type="inferred from homology"/>
<dbReference type="Gene3D" id="3.40.50.300">
    <property type="entry name" value="P-loop containing nucleotide triphosphate hydrolases"/>
    <property type="match status" value="1"/>
</dbReference>
<evidence type="ECO:0000256" key="3">
    <source>
        <dbReference type="ARBA" id="ARBA00008894"/>
    </source>
</evidence>
<dbReference type="PhylomeDB" id="A0A022Q0A1"/>
<dbReference type="Gene3D" id="3.80.10.10">
    <property type="entry name" value="Ribonuclease Inhibitor"/>
    <property type="match status" value="1"/>
</dbReference>
<reference evidence="14 15" key="1">
    <citation type="journal article" date="2013" name="Proc. Natl. Acad. Sci. U.S.A.">
        <title>Fine-scale variation in meiotic recombination in Mimulus inferred from population shotgun sequencing.</title>
        <authorList>
            <person name="Hellsten U."/>
            <person name="Wright K.M."/>
            <person name="Jenkins J."/>
            <person name="Shu S."/>
            <person name="Yuan Y."/>
            <person name="Wessler S.R."/>
            <person name="Schmutz J."/>
            <person name="Willis J.H."/>
            <person name="Rokhsar D.S."/>
        </authorList>
    </citation>
    <scope>NUCLEOTIDE SEQUENCE [LARGE SCALE GENOMIC DNA]</scope>
    <source>
        <strain evidence="15">cv. DUN x IM62</strain>
    </source>
</reference>
<accession>A0A022Q0A1</accession>
<gene>
    <name evidence="14" type="ORF">MIMGU_mgv1a000577mg</name>
</gene>
<dbReference type="GO" id="GO:0005737">
    <property type="term" value="C:cytoplasm"/>
    <property type="evidence" value="ECO:0007669"/>
    <property type="project" value="UniProtKB-SubCell"/>
</dbReference>
<keyword evidence="6" id="KW-0381">Hypersensitive response</keyword>
<evidence type="ECO:0000256" key="10">
    <source>
        <dbReference type="ARBA" id="ARBA00022840"/>
    </source>
</evidence>
<sequence>MAEMDSSSSRDTLLQLFDEVIEWKKTSQNDCFNWTPNHLSAVRRYVSKTRITVTSDLTLLPSAELLKTSKDPKMVAYFTQELRTFFTVPMLGQLFHEDTTLRKNELIAAFINFLLQLLYHKTDFVLAFEDRIRRLEKELRFLVAVLGDTILPCDDHEHVRNLLAEIEAVADEAGTLLHSFFFSVDPVFQLLDEALDVFLKNTDSLKFSITVFLVLQPVEAIKTPKAATVDSIFIADSLLYDLDHLLKYQDNNQIIDVKGQIGTLHQELTLSLSLLKELKVPPHLEMEELKETDVRVRDVAYEAEFLIGSFLTGDAPLWYFSIRLPHVIHKIKLIGTELQEIKNNGEANLAGVTKNFGAQLSLEAKRSPDFDDVAVGFDDNAAYILEQLVGGSEQLQITSIFGMPGLGKTTFAMKLFAHPLVYCRFDKCSWSVVSQTYHRRGLLTDILIGLLIEIDQNRILNMDEESLVEQIYKTLKGRRYLIVMDDIWDSNAWYDVRRCFPDDGNGSRILFTTRNRDVGPPGSVIHELPFLSDEQCWELLEKTVFGNKPCPSNLQEIAKEIAANCCGLPLVVVVISGILSTMEKEEDVWKEVGKNVASYISLGGNNFTMQILEFSYENLPERLKPCFLYLGVFPEDKEISFRNLTRLWIAEGFIDKRDKKNSAEDLAEEYLMELIDRSLVIVSERRPYGGVKYCIVHDLLRELCLRKGEEENFLRLVVEDDYSIYKRGQHVLSFGSLIAPSGQHVRSFHGKVPEPPFYVVSMTSLRVMGFKGSLNPSRDLFGIEFLFQLRYLVINDLPPSIGSLVNLEYLLVLTLGTRVITSEIMGMTKLRYVHITHHAKYHEDCGSNSSRTNNIQSLSNIMLYKPRDRKMLKRSPHIRKLKCECKPWHGKNGVYQYPDLRFLSQLESLSMTTYFGPRRAEVNFPATVRKLTISRLGLPWEMMSAIGKMPNLEILRLRCGSFVGKKWETKEGEFQKLRFLVMYKLELDEWNVESSEHFPKLQRLVLFECYNLEEVPSEIGDIGTLQFIEIRGWCLKTLVESAVRIEEEQRDMGNEELRVVSS</sequence>
<name>A0A022Q0A1_ERYGU</name>
<evidence type="ECO:0000256" key="8">
    <source>
        <dbReference type="ARBA" id="ARBA00022741"/>
    </source>
</evidence>
<dbReference type="InterPro" id="IPR055414">
    <property type="entry name" value="LRR_R13L4/SHOC2-like"/>
</dbReference>
<evidence type="ECO:0000313" key="15">
    <source>
        <dbReference type="Proteomes" id="UP000030748"/>
    </source>
</evidence>
<keyword evidence="9" id="KW-0611">Plant defense</keyword>
<dbReference type="GO" id="GO:0009626">
    <property type="term" value="P:plant-type hypersensitive response"/>
    <property type="evidence" value="ECO:0007669"/>
    <property type="project" value="UniProtKB-KW"/>
</dbReference>
<protein>
    <submittedName>
        <fullName evidence="14">Uncharacterized protein</fullName>
    </submittedName>
</protein>
<dbReference type="SUPFAM" id="SSF52058">
    <property type="entry name" value="L domain-like"/>
    <property type="match status" value="1"/>
</dbReference>
<evidence type="ECO:0000259" key="11">
    <source>
        <dbReference type="Pfam" id="PF00931"/>
    </source>
</evidence>
<keyword evidence="10" id="KW-0067">ATP-binding</keyword>
<dbReference type="InterPro" id="IPR032675">
    <property type="entry name" value="LRR_dom_sf"/>
</dbReference>
<dbReference type="KEGG" id="egt:105976883"/>
<evidence type="ECO:0000256" key="7">
    <source>
        <dbReference type="ARBA" id="ARBA00022737"/>
    </source>
</evidence>
<dbReference type="Gene3D" id="1.10.8.430">
    <property type="entry name" value="Helical domain of apoptotic protease-activating factors"/>
    <property type="match status" value="1"/>
</dbReference>
<keyword evidence="5" id="KW-0433">Leucine-rich repeat</keyword>
<dbReference type="Pfam" id="PF23559">
    <property type="entry name" value="WHD_DRP"/>
    <property type="match status" value="1"/>
</dbReference>
<dbReference type="eggNOG" id="KOG4658">
    <property type="taxonomic scope" value="Eukaryota"/>
</dbReference>
<dbReference type="GO" id="GO:0051607">
    <property type="term" value="P:defense response to virus"/>
    <property type="evidence" value="ECO:0007669"/>
    <property type="project" value="UniProtKB-ARBA"/>
</dbReference>
<dbReference type="SUPFAM" id="SSF52540">
    <property type="entry name" value="P-loop containing nucleoside triphosphate hydrolases"/>
    <property type="match status" value="1"/>
</dbReference>
<dbReference type="AlphaFoldDB" id="A0A022Q0A1"/>
<dbReference type="InterPro" id="IPR044974">
    <property type="entry name" value="Disease_R_plants"/>
</dbReference>
<dbReference type="PRINTS" id="PR00364">
    <property type="entry name" value="DISEASERSIST"/>
</dbReference>
<evidence type="ECO:0000256" key="5">
    <source>
        <dbReference type="ARBA" id="ARBA00022614"/>
    </source>
</evidence>
<dbReference type="InterPro" id="IPR002182">
    <property type="entry name" value="NB-ARC"/>
</dbReference>
<dbReference type="PANTHER" id="PTHR23155">
    <property type="entry name" value="DISEASE RESISTANCE PROTEIN RP"/>
    <property type="match status" value="1"/>
</dbReference>
<dbReference type="EMBL" id="KI632264">
    <property type="protein sequence ID" value="EYU20573.1"/>
    <property type="molecule type" value="Genomic_DNA"/>
</dbReference>
<dbReference type="OMA" id="HIRSWIT"/>
<comment type="similarity">
    <text evidence="3">Belongs to the disease resistance NB-LRR family.</text>
</comment>
<comment type="function">
    <text evidence="1">Confers resistance to late blight (Phytophthora infestans) races carrying the avirulence gene Avr1. Resistance proteins guard the plant against pathogens that contain an appropriate avirulence protein via an indirect interaction with this avirulence protein. That triggers a defense system including the hypersensitive response, which restricts the pathogen growth.</text>
</comment>
<evidence type="ECO:0000256" key="6">
    <source>
        <dbReference type="ARBA" id="ARBA00022667"/>
    </source>
</evidence>
<organism evidence="14 15">
    <name type="scientific">Erythranthe guttata</name>
    <name type="common">Yellow monkey flower</name>
    <name type="synonym">Mimulus guttatus</name>
    <dbReference type="NCBI Taxonomy" id="4155"/>
    <lineage>
        <taxon>Eukaryota</taxon>
        <taxon>Viridiplantae</taxon>
        <taxon>Streptophyta</taxon>
        <taxon>Embryophyta</taxon>
        <taxon>Tracheophyta</taxon>
        <taxon>Spermatophyta</taxon>
        <taxon>Magnoliopsida</taxon>
        <taxon>eudicotyledons</taxon>
        <taxon>Gunneridae</taxon>
        <taxon>Pentapetalae</taxon>
        <taxon>asterids</taxon>
        <taxon>lamiids</taxon>
        <taxon>Lamiales</taxon>
        <taxon>Phrymaceae</taxon>
        <taxon>Erythranthe</taxon>
    </lineage>
</organism>
<dbReference type="InterPro" id="IPR058922">
    <property type="entry name" value="WHD_DRP"/>
</dbReference>
<evidence type="ECO:0000259" key="12">
    <source>
        <dbReference type="Pfam" id="PF23559"/>
    </source>
</evidence>
<evidence type="ECO:0000256" key="1">
    <source>
        <dbReference type="ARBA" id="ARBA00002074"/>
    </source>
</evidence>
<evidence type="ECO:0000256" key="2">
    <source>
        <dbReference type="ARBA" id="ARBA00004496"/>
    </source>
</evidence>
<dbReference type="OrthoDB" id="912409at2759"/>
<feature type="domain" description="NB-ARC" evidence="11">
    <location>
        <begin position="383"/>
        <end position="548"/>
    </location>
</feature>
<dbReference type="Gene3D" id="1.10.10.10">
    <property type="entry name" value="Winged helix-like DNA-binding domain superfamily/Winged helix DNA-binding domain"/>
    <property type="match status" value="1"/>
</dbReference>
<feature type="domain" description="Disease resistance protein winged helix" evidence="12">
    <location>
        <begin position="632"/>
        <end position="703"/>
    </location>
</feature>
<evidence type="ECO:0000259" key="13">
    <source>
        <dbReference type="Pfam" id="PF23598"/>
    </source>
</evidence>
<comment type="subcellular location">
    <subcellularLocation>
        <location evidence="2">Cytoplasm</location>
    </subcellularLocation>
</comment>
<keyword evidence="7" id="KW-0677">Repeat</keyword>